<organism evidence="1 2">
    <name type="scientific">Actinocorallia herbida</name>
    <dbReference type="NCBI Taxonomy" id="58109"/>
    <lineage>
        <taxon>Bacteria</taxon>
        <taxon>Bacillati</taxon>
        <taxon>Actinomycetota</taxon>
        <taxon>Actinomycetes</taxon>
        <taxon>Streptosporangiales</taxon>
        <taxon>Thermomonosporaceae</taxon>
        <taxon>Actinocorallia</taxon>
    </lineage>
</organism>
<comment type="caution">
    <text evidence="1">The sequence shown here is derived from an EMBL/GenBank/DDBJ whole genome shotgun (WGS) entry which is preliminary data.</text>
</comment>
<dbReference type="AlphaFoldDB" id="A0A3N1D3Q2"/>
<evidence type="ECO:0000313" key="1">
    <source>
        <dbReference type="EMBL" id="ROO88130.1"/>
    </source>
</evidence>
<dbReference type="RefSeq" id="WP_123667397.1">
    <property type="nucleotide sequence ID" value="NZ_RJKE01000001.1"/>
</dbReference>
<dbReference type="EMBL" id="RJKE01000001">
    <property type="protein sequence ID" value="ROO88130.1"/>
    <property type="molecule type" value="Genomic_DNA"/>
</dbReference>
<gene>
    <name evidence="1" type="ORF">EDD29_5790</name>
</gene>
<protein>
    <submittedName>
        <fullName evidence="1">Uncharacterized protein</fullName>
    </submittedName>
</protein>
<reference evidence="1 2" key="1">
    <citation type="submission" date="2018-11" db="EMBL/GenBank/DDBJ databases">
        <title>Sequencing the genomes of 1000 actinobacteria strains.</title>
        <authorList>
            <person name="Klenk H.-P."/>
        </authorList>
    </citation>
    <scope>NUCLEOTIDE SEQUENCE [LARGE SCALE GENOMIC DNA]</scope>
    <source>
        <strain evidence="1 2">DSM 44254</strain>
    </source>
</reference>
<proteinExistence type="predicted"/>
<name>A0A3N1D3Q2_9ACTN</name>
<evidence type="ECO:0000313" key="2">
    <source>
        <dbReference type="Proteomes" id="UP000272400"/>
    </source>
</evidence>
<sequence>MTFDPEAWHRDLAHAFAVLLGRPLDAFPATAEYALFTWNDELSFLMLEDLLSGDLDLAALARGEVEEAEGDAYPDDSPRFGWEDLPADHPGSLWVFEEDLLEEDGGLGGRIGPALRAVASGTGHERTVSGADLLRVLAEHADDLGEADGDELMGRVQWLQRVRTDGTLLAAMRAATWTLNGPDELVPFEPGAEVEPAWDEALRSVADPRLRDHLRMLCLTAHWARSDGAYYLGQGECPHDFTRLAERPGYETVTGWEFGEGQASSAVFQIK</sequence>
<dbReference type="Proteomes" id="UP000272400">
    <property type="component" value="Unassembled WGS sequence"/>
</dbReference>
<dbReference type="OrthoDB" id="4246860at2"/>
<keyword evidence="2" id="KW-1185">Reference proteome</keyword>
<accession>A0A3N1D3Q2</accession>